<dbReference type="InterPro" id="IPR027417">
    <property type="entry name" value="P-loop_NTPase"/>
</dbReference>
<dbReference type="Proteomes" id="UP000092461">
    <property type="component" value="Unassembled WGS sequence"/>
</dbReference>
<dbReference type="EMBL" id="AJWK01014626">
    <property type="status" value="NOT_ANNOTATED_CDS"/>
    <property type="molecule type" value="Genomic_DNA"/>
</dbReference>
<reference evidence="1" key="2">
    <citation type="journal article" date="2020" name="BMC">
        <title>Leishmania infection induces a limited differential gene expression in the sand fly midgut.</title>
        <authorList>
            <person name="Coutinho-Abreu I.V."/>
            <person name="Serafim T.D."/>
            <person name="Meneses C."/>
            <person name="Kamhawi S."/>
            <person name="Oliveira F."/>
            <person name="Valenzuela J.G."/>
        </authorList>
    </citation>
    <scope>NUCLEOTIDE SEQUENCE</scope>
    <source>
        <strain evidence="1">Jacobina</strain>
        <tissue evidence="1">Midgut</tissue>
    </source>
</reference>
<dbReference type="VEuPathDB" id="VectorBase:LLOJ004669"/>
<keyword evidence="3" id="KW-1185">Reference proteome</keyword>
<evidence type="ECO:0000313" key="3">
    <source>
        <dbReference type="Proteomes" id="UP000092461"/>
    </source>
</evidence>
<proteinExistence type="predicted"/>
<evidence type="ECO:0000313" key="1">
    <source>
        <dbReference type="EMBL" id="MBC1179015.1"/>
    </source>
</evidence>
<protein>
    <submittedName>
        <fullName evidence="2">ATP-dependent DNA helicase</fullName>
    </submittedName>
</protein>
<dbReference type="EMBL" id="GITU01010312">
    <property type="protein sequence ID" value="MBC1179015.1"/>
    <property type="molecule type" value="Transcribed_RNA"/>
</dbReference>
<dbReference type="SUPFAM" id="SSF52540">
    <property type="entry name" value="P-loop containing nucleoside triphosphate hydrolases"/>
    <property type="match status" value="1"/>
</dbReference>
<reference evidence="3" key="1">
    <citation type="submission" date="2012-05" db="EMBL/GenBank/DDBJ databases">
        <title>Whole Genome Assembly of Lutzomyia longipalpis.</title>
        <authorList>
            <person name="Richards S."/>
            <person name="Qu C."/>
            <person name="Dillon R."/>
            <person name="Worley K."/>
            <person name="Scherer S."/>
            <person name="Batterton M."/>
            <person name="Taylor A."/>
            <person name="Hawes A."/>
            <person name="Hernandez B."/>
            <person name="Kovar C."/>
            <person name="Mandapat C."/>
            <person name="Pham C."/>
            <person name="Qu C."/>
            <person name="Jing C."/>
            <person name="Bess C."/>
            <person name="Bandaranaike D."/>
            <person name="Ngo D."/>
            <person name="Ongeri F."/>
            <person name="Arias F."/>
            <person name="Lara F."/>
            <person name="Weissenberger G."/>
            <person name="Kamau G."/>
            <person name="Han H."/>
            <person name="Shen H."/>
            <person name="Dinh H."/>
            <person name="Khalil I."/>
            <person name="Jones J."/>
            <person name="Shafer J."/>
            <person name="Jayaseelan J."/>
            <person name="Quiroz J."/>
            <person name="Blankenburg K."/>
            <person name="Nguyen L."/>
            <person name="Jackson L."/>
            <person name="Francisco L."/>
            <person name="Tang L.-Y."/>
            <person name="Pu L.-L."/>
            <person name="Perales L."/>
            <person name="Lorensuhewa L."/>
            <person name="Munidasa M."/>
            <person name="Coyle M."/>
            <person name="Taylor M."/>
            <person name="Puazo M."/>
            <person name="Firestine M."/>
            <person name="Scheel M."/>
            <person name="Javaid M."/>
            <person name="Wang M."/>
            <person name="Li M."/>
            <person name="Tabassum N."/>
            <person name="Saada N."/>
            <person name="Osuji N."/>
            <person name="Aqrawi P."/>
            <person name="Fu Q."/>
            <person name="Thornton R."/>
            <person name="Raj R."/>
            <person name="Goodspeed R."/>
            <person name="Mata R."/>
            <person name="Najjar R."/>
            <person name="Gubbala S."/>
            <person name="Lee S."/>
            <person name="Denson S."/>
            <person name="Patil S."/>
            <person name="Macmil S."/>
            <person name="Qi S."/>
            <person name="Matskevitch T."/>
            <person name="Palculict T."/>
            <person name="Mathew T."/>
            <person name="Vee V."/>
            <person name="Velamala V."/>
            <person name="Korchina V."/>
            <person name="Cai W."/>
            <person name="Liu W."/>
            <person name="Dai W."/>
            <person name="Zou X."/>
            <person name="Zhu Y."/>
            <person name="Zhang Y."/>
            <person name="Wu Y.-Q."/>
            <person name="Xin Y."/>
            <person name="Nazarath L."/>
            <person name="Kovar C."/>
            <person name="Han Y."/>
            <person name="Muzny D."/>
            <person name="Gibbs R."/>
        </authorList>
    </citation>
    <scope>NUCLEOTIDE SEQUENCE [LARGE SCALE GENOMIC DNA]</scope>
    <source>
        <strain evidence="3">Jacobina</strain>
    </source>
</reference>
<sequence>MILRNLDPPRLCNGTKMCVTNLRPNTIEAKILNGAGKGDTVNIPRIVHIDEELPFILKRVQFPVRLAFSITINNSQGQTLKVAGIDLRHDCFSHGQLYVAASRVGSPRHLIILSPDGKAKNVILSPSLSVPQNFAAAVVSIEKNFSIQQDGSFCGETNGGE</sequence>
<dbReference type="EMBL" id="AJWK01014627">
    <property type="status" value="NOT_ANNOTATED_CDS"/>
    <property type="molecule type" value="Genomic_DNA"/>
</dbReference>
<dbReference type="AlphaFoldDB" id="A0A1B0CJG7"/>
<reference evidence="2" key="3">
    <citation type="submission" date="2020-05" db="UniProtKB">
        <authorList>
            <consortium name="EnsemblMetazoa"/>
        </authorList>
    </citation>
    <scope>IDENTIFICATION</scope>
    <source>
        <strain evidence="2">Jacobina</strain>
    </source>
</reference>
<accession>A0A1B0CJG7</accession>
<dbReference type="GO" id="GO:0005657">
    <property type="term" value="C:replication fork"/>
    <property type="evidence" value="ECO:0007669"/>
    <property type="project" value="TreeGrafter"/>
</dbReference>
<dbReference type="PANTHER" id="PTHR23274">
    <property type="entry name" value="DNA HELICASE-RELATED"/>
    <property type="match status" value="1"/>
</dbReference>
<name>A0A1B0CJG7_LUTLO</name>
<evidence type="ECO:0000313" key="2">
    <source>
        <dbReference type="EnsemblMetazoa" id="LLOJ004669-PA"/>
    </source>
</evidence>
<dbReference type="VEuPathDB" id="VectorBase:LLONM1_008786"/>
<organism evidence="2 3">
    <name type="scientific">Lutzomyia longipalpis</name>
    <name type="common">Sand fly</name>
    <dbReference type="NCBI Taxonomy" id="7200"/>
    <lineage>
        <taxon>Eukaryota</taxon>
        <taxon>Metazoa</taxon>
        <taxon>Ecdysozoa</taxon>
        <taxon>Arthropoda</taxon>
        <taxon>Hexapoda</taxon>
        <taxon>Insecta</taxon>
        <taxon>Pterygota</taxon>
        <taxon>Neoptera</taxon>
        <taxon>Endopterygota</taxon>
        <taxon>Diptera</taxon>
        <taxon>Nematocera</taxon>
        <taxon>Psychodoidea</taxon>
        <taxon>Psychodidae</taxon>
        <taxon>Lutzomyia</taxon>
        <taxon>Lutzomyia</taxon>
    </lineage>
</organism>
<dbReference type="EnsemblMetazoa" id="LLOJ004669-RA">
    <property type="protein sequence ID" value="LLOJ004669-PA"/>
    <property type="gene ID" value="LLOJ004669"/>
</dbReference>
<dbReference type="PANTHER" id="PTHR23274:SF51">
    <property type="entry name" value="OS03G0423850 PROTEIN"/>
    <property type="match status" value="1"/>
</dbReference>
<dbReference type="GO" id="GO:0006260">
    <property type="term" value="P:DNA replication"/>
    <property type="evidence" value="ECO:0007669"/>
    <property type="project" value="TreeGrafter"/>
</dbReference>
<dbReference type="EMBL" id="AJWK01014625">
    <property type="status" value="NOT_ANNOTATED_CDS"/>
    <property type="molecule type" value="Genomic_DNA"/>
</dbReference>